<accession>A0A2Z3H2P5</accession>
<keyword evidence="6" id="KW-1185">Reference proteome</keyword>
<reference evidence="5 6" key="1">
    <citation type="submission" date="2018-01" db="EMBL/GenBank/DDBJ databases">
        <title>G. obscuriglobus.</title>
        <authorList>
            <person name="Franke J."/>
            <person name="Blomberg W."/>
            <person name="Selmecki A."/>
        </authorList>
    </citation>
    <scope>NUCLEOTIDE SEQUENCE [LARGE SCALE GENOMIC DNA]</scope>
    <source>
        <strain evidence="5 6">DSM 5831</strain>
    </source>
</reference>
<dbReference type="KEGG" id="gog:C1280_10480"/>
<dbReference type="SUPFAM" id="SSF53448">
    <property type="entry name" value="Nucleotide-diphospho-sugar transferases"/>
    <property type="match status" value="1"/>
</dbReference>
<dbReference type="EMBL" id="CP025958">
    <property type="protein sequence ID" value="AWM37395.1"/>
    <property type="molecule type" value="Genomic_DNA"/>
</dbReference>
<dbReference type="Pfam" id="PF00535">
    <property type="entry name" value="Glycos_transf_2"/>
    <property type="match status" value="1"/>
</dbReference>
<dbReference type="RefSeq" id="WP_063744575.1">
    <property type="nucleotide sequence ID" value="NZ_CP025958.1"/>
</dbReference>
<dbReference type="GO" id="GO:0016757">
    <property type="term" value="F:glycosyltransferase activity"/>
    <property type="evidence" value="ECO:0007669"/>
    <property type="project" value="UniProtKB-KW"/>
</dbReference>
<dbReference type="InterPro" id="IPR001173">
    <property type="entry name" value="Glyco_trans_2-like"/>
</dbReference>
<protein>
    <submittedName>
        <fullName evidence="5">Glycosyltransferase</fullName>
    </submittedName>
</protein>
<gene>
    <name evidence="5" type="ORF">C1280_10480</name>
</gene>
<evidence type="ECO:0000259" key="4">
    <source>
        <dbReference type="Pfam" id="PF00535"/>
    </source>
</evidence>
<evidence type="ECO:0000256" key="1">
    <source>
        <dbReference type="ARBA" id="ARBA00006739"/>
    </source>
</evidence>
<keyword evidence="2" id="KW-0328">Glycosyltransferase</keyword>
<dbReference type="AlphaFoldDB" id="A0A2Z3H2P5"/>
<dbReference type="Proteomes" id="UP000245802">
    <property type="component" value="Chromosome"/>
</dbReference>
<keyword evidence="3 5" id="KW-0808">Transferase</keyword>
<comment type="similarity">
    <text evidence="1">Belongs to the glycosyltransferase 2 family.</text>
</comment>
<dbReference type="PANTHER" id="PTHR43179:SF12">
    <property type="entry name" value="GALACTOFURANOSYLTRANSFERASE GLFT2"/>
    <property type="match status" value="1"/>
</dbReference>
<dbReference type="PANTHER" id="PTHR43179">
    <property type="entry name" value="RHAMNOSYLTRANSFERASE WBBL"/>
    <property type="match status" value="1"/>
</dbReference>
<organism evidence="5 6">
    <name type="scientific">Gemmata obscuriglobus</name>
    <dbReference type="NCBI Taxonomy" id="114"/>
    <lineage>
        <taxon>Bacteria</taxon>
        <taxon>Pseudomonadati</taxon>
        <taxon>Planctomycetota</taxon>
        <taxon>Planctomycetia</taxon>
        <taxon>Gemmatales</taxon>
        <taxon>Gemmataceae</taxon>
        <taxon>Gemmata</taxon>
    </lineage>
</organism>
<dbReference type="Gene3D" id="3.90.550.10">
    <property type="entry name" value="Spore Coat Polysaccharide Biosynthesis Protein SpsA, Chain A"/>
    <property type="match status" value="1"/>
</dbReference>
<dbReference type="OrthoDB" id="2592041at2"/>
<evidence type="ECO:0000256" key="3">
    <source>
        <dbReference type="ARBA" id="ARBA00022679"/>
    </source>
</evidence>
<evidence type="ECO:0000313" key="5">
    <source>
        <dbReference type="EMBL" id="AWM37395.1"/>
    </source>
</evidence>
<proteinExistence type="inferred from homology"/>
<evidence type="ECO:0000313" key="6">
    <source>
        <dbReference type="Proteomes" id="UP000245802"/>
    </source>
</evidence>
<sequence length="309" mass="33661">MELSIVIPSHSRPDLLTLCLASVRDYAPPGTEVIVVDDGSRDATVSRAAAAFAGVKVVRRPRAGGFCVAANAGIAAASGTVIELLNDDAEVTDGWADAALRWFADPQLSAVAPLVLQNRPERRAQGLPPLIDTAGDEYDMGGFARKRGHGSMWEARSGEPEVGTEWSVARGSTHTPHPVWGASACAAFYRAEALRAAGGFPEHFGAYFEDVDLSFRLRRRGGGIVFEPRSVVWHRVSGSYGRRPSRRTLERQSCNEERVFWRNVRGRELAKHLPRHAAVLAGKALRRWQEGSLLPWFLGRVRAAVTSAS</sequence>
<dbReference type="InterPro" id="IPR029044">
    <property type="entry name" value="Nucleotide-diphossugar_trans"/>
</dbReference>
<feature type="domain" description="Glycosyltransferase 2-like" evidence="4">
    <location>
        <begin position="4"/>
        <end position="127"/>
    </location>
</feature>
<evidence type="ECO:0000256" key="2">
    <source>
        <dbReference type="ARBA" id="ARBA00022676"/>
    </source>
</evidence>
<name>A0A2Z3H2P5_9BACT</name>